<protein>
    <submittedName>
        <fullName evidence="2">SDR family oxidoreductase</fullName>
    </submittedName>
</protein>
<dbReference type="AlphaFoldDB" id="A0A502E9Q5"/>
<comment type="caution">
    <text evidence="2">The sequence shown here is derived from an EMBL/GenBank/DDBJ whole genome shotgun (WGS) entry which is preliminary data.</text>
</comment>
<dbReference type="Pfam" id="PF13460">
    <property type="entry name" value="NAD_binding_10"/>
    <property type="match status" value="1"/>
</dbReference>
<evidence type="ECO:0000313" key="2">
    <source>
        <dbReference type="EMBL" id="TPG34448.1"/>
    </source>
</evidence>
<dbReference type="InterPro" id="IPR036291">
    <property type="entry name" value="NAD(P)-bd_dom_sf"/>
</dbReference>
<evidence type="ECO:0000313" key="3">
    <source>
        <dbReference type="Proteomes" id="UP000320095"/>
    </source>
</evidence>
<dbReference type="OrthoDB" id="9771302at2"/>
<proteinExistence type="predicted"/>
<reference evidence="2 3" key="1">
    <citation type="journal article" date="2019" name="Environ. Microbiol.">
        <title>Species interactions and distinct microbial communities in high Arctic permafrost affected cryosols are associated with the CH4 and CO2 gas fluxes.</title>
        <authorList>
            <person name="Altshuler I."/>
            <person name="Hamel J."/>
            <person name="Turney S."/>
            <person name="Magnuson E."/>
            <person name="Levesque R."/>
            <person name="Greer C."/>
            <person name="Whyte L.G."/>
        </authorList>
    </citation>
    <scope>NUCLEOTIDE SEQUENCE [LARGE SCALE GENOMIC DNA]</scope>
    <source>
        <strain evidence="2 3">S5.20</strain>
    </source>
</reference>
<accession>A0A502E9Q5</accession>
<dbReference type="PANTHER" id="PTHR12126">
    <property type="entry name" value="NADH-UBIQUINONE OXIDOREDUCTASE 39 KDA SUBUNIT-RELATED"/>
    <property type="match status" value="1"/>
</dbReference>
<dbReference type="GO" id="GO:0044877">
    <property type="term" value="F:protein-containing complex binding"/>
    <property type="evidence" value="ECO:0007669"/>
    <property type="project" value="TreeGrafter"/>
</dbReference>
<keyword evidence="3" id="KW-1185">Reference proteome</keyword>
<gene>
    <name evidence="2" type="ORF">EAH80_12905</name>
</gene>
<dbReference type="EMBL" id="RCZG01000004">
    <property type="protein sequence ID" value="TPG34448.1"/>
    <property type="molecule type" value="Genomic_DNA"/>
</dbReference>
<evidence type="ECO:0000259" key="1">
    <source>
        <dbReference type="Pfam" id="PF13460"/>
    </source>
</evidence>
<dbReference type="RefSeq" id="WP_140691149.1">
    <property type="nucleotide sequence ID" value="NZ_RCZG01000004.1"/>
</dbReference>
<dbReference type="Proteomes" id="UP000320095">
    <property type="component" value="Unassembled WGS sequence"/>
</dbReference>
<organism evidence="2 3">
    <name type="scientific">Mycolicibacterium hodleri</name>
    <dbReference type="NCBI Taxonomy" id="49897"/>
    <lineage>
        <taxon>Bacteria</taxon>
        <taxon>Bacillati</taxon>
        <taxon>Actinomycetota</taxon>
        <taxon>Actinomycetes</taxon>
        <taxon>Mycobacteriales</taxon>
        <taxon>Mycobacteriaceae</taxon>
        <taxon>Mycolicibacterium</taxon>
    </lineage>
</organism>
<name>A0A502E9Q5_9MYCO</name>
<dbReference type="InterPro" id="IPR051207">
    <property type="entry name" value="ComplexI_NDUFA9_subunit"/>
</dbReference>
<dbReference type="SUPFAM" id="SSF51735">
    <property type="entry name" value="NAD(P)-binding Rossmann-fold domains"/>
    <property type="match status" value="1"/>
</dbReference>
<feature type="domain" description="NAD(P)-binding" evidence="1">
    <location>
        <begin position="8"/>
        <end position="173"/>
    </location>
</feature>
<dbReference type="Gene3D" id="3.40.50.720">
    <property type="entry name" value="NAD(P)-binding Rossmann-like Domain"/>
    <property type="match status" value="1"/>
</dbReference>
<dbReference type="PANTHER" id="PTHR12126:SF11">
    <property type="entry name" value="NADH DEHYDROGENASE [UBIQUINONE] 1 ALPHA SUBCOMPLEX SUBUNIT 9, MITOCHONDRIAL"/>
    <property type="match status" value="1"/>
</dbReference>
<sequence>MAIFVVVGGTGMIGSKVVAKLVERGHHAVPASPSTGVDAVTGDGLPGALADAQVVIDVSNSPSLEDEAVLDFFTTSTSSLLPAEIAAGVGHHVALSIVGADQLPDSGYMRAKIAQEQLIKQSGLPYSIVRAAQFYEFIDTIADFATNGSTVRLPHALIQAVAADDVASAVTRVALGEPADGMIEVVGPEPIGLDDLARRTLAHRSDPRDVVTDPDARYFGALLSERTLLPGVKAVVCETRFSEWLNTVTS</sequence>
<dbReference type="InterPro" id="IPR016040">
    <property type="entry name" value="NAD(P)-bd_dom"/>
</dbReference>